<gene>
    <name evidence="2" type="ORF">PMAYCL1PPCAC_29746</name>
</gene>
<feature type="compositionally biased region" description="Low complexity" evidence="1">
    <location>
        <begin position="118"/>
        <end position="157"/>
    </location>
</feature>
<accession>A0AAN5IEH2</accession>
<keyword evidence="3" id="KW-1185">Reference proteome</keyword>
<feature type="region of interest" description="Disordered" evidence="1">
    <location>
        <begin position="1"/>
        <end position="26"/>
    </location>
</feature>
<name>A0AAN5IEH2_9BILA</name>
<feature type="region of interest" description="Disordered" evidence="1">
    <location>
        <begin position="118"/>
        <end position="162"/>
    </location>
</feature>
<evidence type="ECO:0000313" key="2">
    <source>
        <dbReference type="EMBL" id="GMR59551.1"/>
    </source>
</evidence>
<feature type="non-terminal residue" evidence="2">
    <location>
        <position position="1"/>
    </location>
</feature>
<sequence length="325" mass="35479">QQQQQHQQQQQLQLQQQQQQQKQQQQNALMQHQQQRAILERMQNEAAANAAAAAAASANGVSANGVVDNFNTTHIFVNQNGHVIKIPNPFFNNNAASASGKDGPNQLQQMHAFQQQFHHQQALQQAMQQHQAQQQAQHQAQQQAQQQRMHMGMQQPQSSTHAVRPAAVLQPIPQPPTSVPIGHNNITPSQYHAILAQKGMQQMQQLQPRPPTSSAGDTQQHPTLVPLLAASQAPLVVPSPTPVMSTAPAAAIAAALPNMTQQQILQLQNQISMAQMQQQLVAAAAVGGAPQGQQALMQGAMQGQGMVRPQPMDFNQFRLFNNQSS</sequence>
<evidence type="ECO:0000256" key="1">
    <source>
        <dbReference type="SAM" id="MobiDB-lite"/>
    </source>
</evidence>
<comment type="caution">
    <text evidence="2">The sequence shown here is derived from an EMBL/GenBank/DDBJ whole genome shotgun (WGS) entry which is preliminary data.</text>
</comment>
<protein>
    <submittedName>
        <fullName evidence="2">Uncharacterized protein</fullName>
    </submittedName>
</protein>
<dbReference type="Proteomes" id="UP001328107">
    <property type="component" value="Unassembled WGS sequence"/>
</dbReference>
<proteinExistence type="predicted"/>
<evidence type="ECO:0000313" key="3">
    <source>
        <dbReference type="Proteomes" id="UP001328107"/>
    </source>
</evidence>
<reference evidence="3" key="1">
    <citation type="submission" date="2022-10" db="EMBL/GenBank/DDBJ databases">
        <title>Genome assembly of Pristionchus species.</title>
        <authorList>
            <person name="Yoshida K."/>
            <person name="Sommer R.J."/>
        </authorList>
    </citation>
    <scope>NUCLEOTIDE SEQUENCE [LARGE SCALE GENOMIC DNA]</scope>
    <source>
        <strain evidence="3">RS5460</strain>
    </source>
</reference>
<organism evidence="2 3">
    <name type="scientific">Pristionchus mayeri</name>
    <dbReference type="NCBI Taxonomy" id="1317129"/>
    <lineage>
        <taxon>Eukaryota</taxon>
        <taxon>Metazoa</taxon>
        <taxon>Ecdysozoa</taxon>
        <taxon>Nematoda</taxon>
        <taxon>Chromadorea</taxon>
        <taxon>Rhabditida</taxon>
        <taxon>Rhabditina</taxon>
        <taxon>Diplogasteromorpha</taxon>
        <taxon>Diplogasteroidea</taxon>
        <taxon>Neodiplogasteridae</taxon>
        <taxon>Pristionchus</taxon>
    </lineage>
</organism>
<dbReference type="AlphaFoldDB" id="A0AAN5IEH2"/>
<dbReference type="EMBL" id="BTRK01000006">
    <property type="protein sequence ID" value="GMR59551.1"/>
    <property type="molecule type" value="Genomic_DNA"/>
</dbReference>
<feature type="region of interest" description="Disordered" evidence="1">
    <location>
        <begin position="199"/>
        <end position="220"/>
    </location>
</feature>